<dbReference type="Pfam" id="PF23247">
    <property type="entry name" value="LRR_RPS2"/>
    <property type="match status" value="1"/>
</dbReference>
<dbReference type="EMBL" id="ASHM01038956">
    <property type="protein sequence ID" value="PNX80958.1"/>
    <property type="molecule type" value="Genomic_DNA"/>
</dbReference>
<sequence length="296" mass="33739">MLSEGMDGTEFSKHPELRDAWQDGLCTQNNWFYGLRTLKLVNCDIKPYAIPSNILPCLNSLKDLEVRNCNKVEVIFAKNDTDEIPSQLNNLTLEDLSGLKLVWEKNFEGILQFQNLKQVSCIGCKSIQTLFPVVLAENLKMLDDLKVKSCHELREIVGMEDAATGLEKKFSFSHLTSLDLYDLPEFRYFYPEIFTVVCPKLSFFAVVDCPKLEVFQGAHAEGEAESISTSTNRQPLIPNLNVISILEELVLDWKHISVLSCKGIDYPRKAHRGGKSINYRNNSKRARWNNFSRGQI</sequence>
<dbReference type="Proteomes" id="UP000236291">
    <property type="component" value="Unassembled WGS sequence"/>
</dbReference>
<dbReference type="Gene3D" id="3.80.10.10">
    <property type="entry name" value="Ribonuclease Inhibitor"/>
    <property type="match status" value="1"/>
</dbReference>
<evidence type="ECO:0000313" key="3">
    <source>
        <dbReference type="EMBL" id="PNX80958.1"/>
    </source>
</evidence>
<name>A0A2K3LQZ4_TRIPR</name>
<dbReference type="AlphaFoldDB" id="A0A2K3LQZ4"/>
<protein>
    <recommendedName>
        <fullName evidence="2">Disease resistance protein At4g27190-like leucine-rich repeats domain-containing protein</fullName>
    </recommendedName>
</protein>
<accession>A0A2K3LQZ4</accession>
<keyword evidence="1" id="KW-0611">Plant defense</keyword>
<reference evidence="3 4" key="2">
    <citation type="journal article" date="2017" name="Front. Plant Sci.">
        <title>Gene Classification and Mining of Molecular Markers Useful in Red Clover (Trifolium pratense) Breeding.</title>
        <authorList>
            <person name="Istvanek J."/>
            <person name="Dluhosova J."/>
            <person name="Dluhos P."/>
            <person name="Patkova L."/>
            <person name="Nedelnik J."/>
            <person name="Repkova J."/>
        </authorList>
    </citation>
    <scope>NUCLEOTIDE SEQUENCE [LARGE SCALE GENOMIC DNA]</scope>
    <source>
        <strain evidence="4">cv. Tatra</strain>
        <tissue evidence="3">Young leaves</tissue>
    </source>
</reference>
<dbReference type="InterPro" id="IPR032675">
    <property type="entry name" value="LRR_dom_sf"/>
</dbReference>
<organism evidence="3 4">
    <name type="scientific">Trifolium pratense</name>
    <name type="common">Red clover</name>
    <dbReference type="NCBI Taxonomy" id="57577"/>
    <lineage>
        <taxon>Eukaryota</taxon>
        <taxon>Viridiplantae</taxon>
        <taxon>Streptophyta</taxon>
        <taxon>Embryophyta</taxon>
        <taxon>Tracheophyta</taxon>
        <taxon>Spermatophyta</taxon>
        <taxon>Magnoliopsida</taxon>
        <taxon>eudicotyledons</taxon>
        <taxon>Gunneridae</taxon>
        <taxon>Pentapetalae</taxon>
        <taxon>rosids</taxon>
        <taxon>fabids</taxon>
        <taxon>Fabales</taxon>
        <taxon>Fabaceae</taxon>
        <taxon>Papilionoideae</taxon>
        <taxon>50 kb inversion clade</taxon>
        <taxon>NPAAA clade</taxon>
        <taxon>Hologalegina</taxon>
        <taxon>IRL clade</taxon>
        <taxon>Trifolieae</taxon>
        <taxon>Trifolium</taxon>
    </lineage>
</organism>
<dbReference type="InterPro" id="IPR050905">
    <property type="entry name" value="Plant_NBS-LRR"/>
</dbReference>
<dbReference type="InterPro" id="IPR057135">
    <property type="entry name" value="At4g27190-like_LRR"/>
</dbReference>
<reference evidence="3 4" key="1">
    <citation type="journal article" date="2014" name="Am. J. Bot.">
        <title>Genome assembly and annotation for red clover (Trifolium pratense; Fabaceae).</title>
        <authorList>
            <person name="Istvanek J."/>
            <person name="Jaros M."/>
            <person name="Krenek A."/>
            <person name="Repkova J."/>
        </authorList>
    </citation>
    <scope>NUCLEOTIDE SEQUENCE [LARGE SCALE GENOMIC DNA]</scope>
    <source>
        <strain evidence="4">cv. Tatra</strain>
        <tissue evidence="3">Young leaves</tissue>
    </source>
</reference>
<evidence type="ECO:0000313" key="4">
    <source>
        <dbReference type="Proteomes" id="UP000236291"/>
    </source>
</evidence>
<proteinExistence type="predicted"/>
<dbReference type="PANTHER" id="PTHR33463">
    <property type="entry name" value="NB-ARC DOMAIN-CONTAINING PROTEIN-RELATED"/>
    <property type="match status" value="1"/>
</dbReference>
<feature type="domain" description="Disease resistance protein At4g27190-like leucine-rich repeats" evidence="2">
    <location>
        <begin position="11"/>
        <end position="150"/>
    </location>
</feature>
<gene>
    <name evidence="3" type="ORF">L195_g036972</name>
</gene>
<evidence type="ECO:0000259" key="2">
    <source>
        <dbReference type="Pfam" id="PF23247"/>
    </source>
</evidence>
<evidence type="ECO:0000256" key="1">
    <source>
        <dbReference type="ARBA" id="ARBA00022821"/>
    </source>
</evidence>
<dbReference type="SUPFAM" id="SSF52047">
    <property type="entry name" value="RNI-like"/>
    <property type="match status" value="1"/>
</dbReference>
<dbReference type="ExpressionAtlas" id="A0A2K3LQZ4">
    <property type="expression patterns" value="baseline"/>
</dbReference>
<comment type="caution">
    <text evidence="3">The sequence shown here is derived from an EMBL/GenBank/DDBJ whole genome shotgun (WGS) entry which is preliminary data.</text>
</comment>
<dbReference type="PANTHER" id="PTHR33463:SF209">
    <property type="entry name" value="DISEASE RESISTANCE PROTEIN RPS2-LIKE"/>
    <property type="match status" value="1"/>
</dbReference>